<feature type="compositionally biased region" description="Pro residues" evidence="1">
    <location>
        <begin position="96"/>
        <end position="112"/>
    </location>
</feature>
<dbReference type="RefSeq" id="WP_068277371.1">
    <property type="nucleotide sequence ID" value="NZ_LQZG01000004.1"/>
</dbReference>
<evidence type="ECO:0008006" key="4">
    <source>
        <dbReference type="Google" id="ProtNLM"/>
    </source>
</evidence>
<name>A0A176QA01_9MICO</name>
<dbReference type="STRING" id="262209.AWH69_14325"/>
<dbReference type="InterPro" id="IPR019933">
    <property type="entry name" value="DivIVA_domain"/>
</dbReference>
<dbReference type="Gene3D" id="6.10.250.660">
    <property type="match status" value="1"/>
</dbReference>
<gene>
    <name evidence="2" type="ORF">AWH69_14325</name>
</gene>
<dbReference type="Proteomes" id="UP000076976">
    <property type="component" value="Unassembled WGS sequence"/>
</dbReference>
<accession>A0A176QA01</accession>
<comment type="caution">
    <text evidence="2">The sequence shown here is derived from an EMBL/GenBank/DDBJ whole genome shotgun (WGS) entry which is preliminary data.</text>
</comment>
<proteinExistence type="predicted"/>
<reference evidence="2 3" key="1">
    <citation type="submission" date="2016-01" db="EMBL/GenBank/DDBJ databases">
        <title>Janibacter melonis strain CD11_4 genome sequencing and assembly.</title>
        <authorList>
            <person name="Nair G.R."/>
            <person name="Kaur G."/>
            <person name="Chander A.M."/>
            <person name="Mayilraj S."/>
        </authorList>
    </citation>
    <scope>NUCLEOTIDE SEQUENCE [LARGE SCALE GENOMIC DNA]</scope>
    <source>
        <strain evidence="2 3">CD11-4</strain>
    </source>
</reference>
<dbReference type="NCBIfam" id="TIGR03544">
    <property type="entry name" value="DivI1A_domain"/>
    <property type="match status" value="1"/>
</dbReference>
<dbReference type="AlphaFoldDB" id="A0A176QA01"/>
<organism evidence="2 3">
    <name type="scientific">Janibacter melonis</name>
    <dbReference type="NCBI Taxonomy" id="262209"/>
    <lineage>
        <taxon>Bacteria</taxon>
        <taxon>Bacillati</taxon>
        <taxon>Actinomycetota</taxon>
        <taxon>Actinomycetes</taxon>
        <taxon>Micrococcales</taxon>
        <taxon>Intrasporangiaceae</taxon>
        <taxon>Janibacter</taxon>
    </lineage>
</organism>
<evidence type="ECO:0000313" key="3">
    <source>
        <dbReference type="Proteomes" id="UP000076976"/>
    </source>
</evidence>
<keyword evidence="3" id="KW-1185">Reference proteome</keyword>
<dbReference type="EMBL" id="LQZG01000004">
    <property type="protein sequence ID" value="OAB86501.1"/>
    <property type="molecule type" value="Genomic_DNA"/>
</dbReference>
<feature type="region of interest" description="Disordered" evidence="1">
    <location>
        <begin position="82"/>
        <end position="121"/>
    </location>
</feature>
<protein>
    <recommendedName>
        <fullName evidence="4">DivIVA domain-containing protein</fullName>
    </recommendedName>
</protein>
<evidence type="ECO:0000313" key="2">
    <source>
        <dbReference type="EMBL" id="OAB86501.1"/>
    </source>
</evidence>
<evidence type="ECO:0000256" key="1">
    <source>
        <dbReference type="SAM" id="MobiDB-lite"/>
    </source>
</evidence>
<sequence length="121" mass="12689">MVWVFLIGVAVLLVVGVGSLVVGRASVDPVPLPVSTTPSTGLGADVHAADIHDIRFDTALRGYRMDQVDDVLDTLHARITELEAQQPVTPAGEAAPPSPPTTSRPTTTPPTTEPSTTQERA</sequence>